<dbReference type="EMBL" id="FOAB01000010">
    <property type="protein sequence ID" value="SEM19217.1"/>
    <property type="molecule type" value="Genomic_DNA"/>
</dbReference>
<keyword evidence="1" id="KW-1133">Transmembrane helix</keyword>
<evidence type="ECO:0000313" key="2">
    <source>
        <dbReference type="EMBL" id="SEM19217.1"/>
    </source>
</evidence>
<organism evidence="2 3">
    <name type="scientific">Aquimarina amphilecti</name>
    <dbReference type="NCBI Taxonomy" id="1038014"/>
    <lineage>
        <taxon>Bacteria</taxon>
        <taxon>Pseudomonadati</taxon>
        <taxon>Bacteroidota</taxon>
        <taxon>Flavobacteriia</taxon>
        <taxon>Flavobacteriales</taxon>
        <taxon>Flavobacteriaceae</taxon>
        <taxon>Aquimarina</taxon>
    </lineage>
</organism>
<feature type="transmembrane region" description="Helical" evidence="1">
    <location>
        <begin position="400"/>
        <end position="419"/>
    </location>
</feature>
<dbReference type="OrthoDB" id="9791851at2"/>
<name>A0A1H7WE72_AQUAM</name>
<evidence type="ECO:0000256" key="1">
    <source>
        <dbReference type="SAM" id="Phobius"/>
    </source>
</evidence>
<dbReference type="NCBIfam" id="NF008712">
    <property type="entry name" value="PRK11715.1-1"/>
    <property type="match status" value="1"/>
</dbReference>
<dbReference type="PANTHER" id="PTHR30092">
    <property type="entry name" value="INNER MEMBRANE PROTEIN CRED"/>
    <property type="match status" value="1"/>
</dbReference>
<dbReference type="STRING" id="1038014.SAMN04487910_4383"/>
<feature type="transmembrane region" description="Helical" evidence="1">
    <location>
        <begin position="20"/>
        <end position="39"/>
    </location>
</feature>
<feature type="transmembrane region" description="Helical" evidence="1">
    <location>
        <begin position="372"/>
        <end position="388"/>
    </location>
</feature>
<feature type="transmembrane region" description="Helical" evidence="1">
    <location>
        <begin position="347"/>
        <end position="366"/>
    </location>
</feature>
<dbReference type="InterPro" id="IPR010364">
    <property type="entry name" value="Uncharacterised_IM_CreD"/>
</dbReference>
<protein>
    <submittedName>
        <fullName evidence="2">Inner membrane protein</fullName>
    </submittedName>
</protein>
<keyword evidence="1" id="KW-0472">Membrane</keyword>
<dbReference type="GO" id="GO:0005886">
    <property type="term" value="C:plasma membrane"/>
    <property type="evidence" value="ECO:0007669"/>
    <property type="project" value="TreeGrafter"/>
</dbReference>
<reference evidence="3" key="1">
    <citation type="submission" date="2016-10" db="EMBL/GenBank/DDBJ databases">
        <authorList>
            <person name="Varghese N."/>
            <person name="Submissions S."/>
        </authorList>
    </citation>
    <scope>NUCLEOTIDE SEQUENCE [LARGE SCALE GENOMIC DNA]</scope>
    <source>
        <strain evidence="3">DSM 25232 / NCIMB 14723 / 92V</strain>
    </source>
</reference>
<evidence type="ECO:0000313" key="3">
    <source>
        <dbReference type="Proteomes" id="UP000198521"/>
    </source>
</evidence>
<keyword evidence="3" id="KW-1185">Reference proteome</keyword>
<dbReference type="PANTHER" id="PTHR30092:SF0">
    <property type="entry name" value="INNER MEMBRANE PROTEIN CRED"/>
    <property type="match status" value="1"/>
</dbReference>
<feature type="transmembrane region" description="Helical" evidence="1">
    <location>
        <begin position="425"/>
        <end position="443"/>
    </location>
</feature>
<dbReference type="PIRSF" id="PIRSF004548">
    <property type="entry name" value="CreD"/>
    <property type="match status" value="1"/>
</dbReference>
<dbReference type="Proteomes" id="UP000198521">
    <property type="component" value="Unassembled WGS sequence"/>
</dbReference>
<gene>
    <name evidence="2" type="ORF">SAMN04487910_4383</name>
</gene>
<keyword evidence="1" id="KW-0812">Transmembrane</keyword>
<accession>A0A1H7WE72</accession>
<dbReference type="RefSeq" id="WP_091412341.1">
    <property type="nucleotide sequence ID" value="NZ_FOAB01000010.1"/>
</dbReference>
<sequence>MENQKPRKSFGQWIKTSITIRMLMVGILILVLLIPLSYIKNLIQERSIRQEQTVVSDINQKWGNQVMLYGPILKIPYQTHNIKKIWDEKTKSYTEEDIITVRHAFFFPNLLDIKANVTSDTLKRGIYKSPVYTSDMKIKGSFTIPSFETQDIAQEDILWDKSTVILNSTNLKGIKSNLQLKLGTENYLLQSKYSKDSYTNTLETKFLKENSWPKDKTVDFNLDLIINGSNQLKFIPVGKETNVNITSDWASPKFDGNYLPDPKTKSITDKGFKASWKVLQVNREFEQEFFGELPHINSSAFGVKFIVPVDDYQKSERTAKYGYLVIALTFLVFFLIQTISKINIHPFQYLMIGLALTMFYTLLISISEHSSFLYAYLIAGTSVVLLISTYSKAILKSFKFMAMISTSLTALYAFIFVIIQLEDYALLVGSIGLFLILGTIMMVSRKIDWGNDGV</sequence>
<feature type="transmembrane region" description="Helical" evidence="1">
    <location>
        <begin position="321"/>
        <end position="340"/>
    </location>
</feature>
<dbReference type="Pfam" id="PF06123">
    <property type="entry name" value="CreD"/>
    <property type="match status" value="1"/>
</dbReference>
<dbReference type="AlphaFoldDB" id="A0A1H7WE72"/>
<proteinExistence type="predicted"/>